<feature type="transmembrane region" description="Helical" evidence="1">
    <location>
        <begin position="326"/>
        <end position="350"/>
    </location>
</feature>
<dbReference type="RefSeq" id="WP_209894785.1">
    <property type="nucleotide sequence ID" value="NZ_BAAAJV010000008.1"/>
</dbReference>
<feature type="transmembrane region" description="Helical" evidence="1">
    <location>
        <begin position="303"/>
        <end position="320"/>
    </location>
</feature>
<feature type="transmembrane region" description="Helical" evidence="1">
    <location>
        <begin position="145"/>
        <end position="167"/>
    </location>
</feature>
<feature type="transmembrane region" description="Helical" evidence="1">
    <location>
        <begin position="371"/>
        <end position="389"/>
    </location>
</feature>
<feature type="transmembrane region" description="Helical" evidence="1">
    <location>
        <begin position="214"/>
        <end position="232"/>
    </location>
</feature>
<feature type="transmembrane region" description="Helical" evidence="1">
    <location>
        <begin position="448"/>
        <end position="472"/>
    </location>
</feature>
<keyword evidence="1" id="KW-0472">Membrane</keyword>
<dbReference type="Proteomes" id="UP000698222">
    <property type="component" value="Unassembled WGS sequence"/>
</dbReference>
<proteinExistence type="predicted"/>
<evidence type="ECO:0008006" key="4">
    <source>
        <dbReference type="Google" id="ProtNLM"/>
    </source>
</evidence>
<evidence type="ECO:0000313" key="3">
    <source>
        <dbReference type="Proteomes" id="UP000698222"/>
    </source>
</evidence>
<evidence type="ECO:0000256" key="1">
    <source>
        <dbReference type="SAM" id="Phobius"/>
    </source>
</evidence>
<feature type="transmembrane region" description="Helical" evidence="1">
    <location>
        <begin position="24"/>
        <end position="47"/>
    </location>
</feature>
<feature type="transmembrane region" description="Helical" evidence="1">
    <location>
        <begin position="401"/>
        <end position="421"/>
    </location>
</feature>
<comment type="caution">
    <text evidence="2">The sequence shown here is derived from an EMBL/GenBank/DDBJ whole genome shotgun (WGS) entry which is preliminary data.</text>
</comment>
<feature type="transmembrane region" description="Helical" evidence="1">
    <location>
        <begin position="114"/>
        <end position="139"/>
    </location>
</feature>
<gene>
    <name evidence="2" type="ORF">JOF44_003598</name>
</gene>
<reference evidence="2 3" key="1">
    <citation type="submission" date="2021-03" db="EMBL/GenBank/DDBJ databases">
        <title>Sequencing the genomes of 1000 actinobacteria strains.</title>
        <authorList>
            <person name="Klenk H.-P."/>
        </authorList>
    </citation>
    <scope>NUCLEOTIDE SEQUENCE [LARGE SCALE GENOMIC DNA]</scope>
    <source>
        <strain evidence="2 3">DSM 14564</strain>
    </source>
</reference>
<organism evidence="2 3">
    <name type="scientific">Brachybacterium fresconis</name>
    <dbReference type="NCBI Taxonomy" id="173363"/>
    <lineage>
        <taxon>Bacteria</taxon>
        <taxon>Bacillati</taxon>
        <taxon>Actinomycetota</taxon>
        <taxon>Actinomycetes</taxon>
        <taxon>Micrococcales</taxon>
        <taxon>Dermabacteraceae</taxon>
        <taxon>Brachybacterium</taxon>
    </lineage>
</organism>
<name>A0ABS4YPH0_9MICO</name>
<accession>A0ABS4YPH0</accession>
<dbReference type="EMBL" id="JAGIOC010000001">
    <property type="protein sequence ID" value="MBP2410695.1"/>
    <property type="molecule type" value="Genomic_DNA"/>
</dbReference>
<feature type="transmembrane region" description="Helical" evidence="1">
    <location>
        <begin position="179"/>
        <end position="202"/>
    </location>
</feature>
<sequence length="504" mass="50147">MNGSLGPVREVWAQRAEARTTGDVLYLVYVAVLGLLVIGVPALRAAGAGLARPDVLPVLVLDRAPQVGTALTLAGGAAVMLLGAVRGPALLSPFFTATLAASGIPRRRVLWRPLARAVTALVLAMIVLAALIGTTLIAAGRAGTGAVVAFALAAAGTGLLLTVAWLLGQLLADAARRILAAVLAGLAAGALLLPAGLGIGGAYPTSNAPSTPSVVGLLVIGALALGVSVPLLDRLRGAVLQEQAIRWESATMAATSMDMAGAAGLLRALPSTGRRLRAIGPGPLMALYARRDAIAWLRSPDRLATGVLGVLAAAAALAGATLLTGPLAWCGVLVGSLALWAASGTFVDGMRHGVHTLGAPRLFGQSAGGQVLLHAIAPLLALIVLGALGGSTMGLVAADGAGAVIEASLLPVALAPVLIAGRARDAAKGPMPLALSTPMPTPQGDLSVITMLAWQSDAVLLALAGGAVLLAVGPLGTAWPLAAAGALTALMILMTRGRLRALRS</sequence>
<protein>
    <recommendedName>
        <fullName evidence="4">ABC transporter permease</fullName>
    </recommendedName>
</protein>
<keyword evidence="1" id="KW-1133">Transmembrane helix</keyword>
<keyword evidence="3" id="KW-1185">Reference proteome</keyword>
<evidence type="ECO:0000313" key="2">
    <source>
        <dbReference type="EMBL" id="MBP2410695.1"/>
    </source>
</evidence>
<keyword evidence="1" id="KW-0812">Transmembrane</keyword>